<dbReference type="Proteomes" id="UP000233551">
    <property type="component" value="Unassembled WGS sequence"/>
</dbReference>
<organism evidence="2 3">
    <name type="scientific">Punica granatum</name>
    <name type="common">Pomegranate</name>
    <dbReference type="NCBI Taxonomy" id="22663"/>
    <lineage>
        <taxon>Eukaryota</taxon>
        <taxon>Viridiplantae</taxon>
        <taxon>Streptophyta</taxon>
        <taxon>Embryophyta</taxon>
        <taxon>Tracheophyta</taxon>
        <taxon>Spermatophyta</taxon>
        <taxon>Magnoliopsida</taxon>
        <taxon>eudicotyledons</taxon>
        <taxon>Gunneridae</taxon>
        <taxon>Pentapetalae</taxon>
        <taxon>rosids</taxon>
        <taxon>malvids</taxon>
        <taxon>Myrtales</taxon>
        <taxon>Lythraceae</taxon>
        <taxon>Punica</taxon>
    </lineage>
</organism>
<evidence type="ECO:0000256" key="1">
    <source>
        <dbReference type="SAM" id="MobiDB-lite"/>
    </source>
</evidence>
<dbReference type="EMBL" id="PGOL01004632">
    <property type="protein sequence ID" value="PKI36936.1"/>
    <property type="molecule type" value="Genomic_DNA"/>
</dbReference>
<comment type="caution">
    <text evidence="2">The sequence shown here is derived from an EMBL/GenBank/DDBJ whole genome shotgun (WGS) entry which is preliminary data.</text>
</comment>
<keyword evidence="3" id="KW-1185">Reference proteome</keyword>
<sequence>MTLNTKLQPAWRWFHGLRGEGRTCARERGGTDLGVTACGVHGKQIRVTWGPTGFVLGATSSPAVSCDGGSAGPKREGVGPQGWTGSFCFALFTRRRVLRPACGPHPRAGALGVGEGSRPAASFDGPPYWP</sequence>
<feature type="region of interest" description="Disordered" evidence="1">
    <location>
        <begin position="108"/>
        <end position="130"/>
    </location>
</feature>
<accession>A0A2I0I0D6</accession>
<evidence type="ECO:0000313" key="3">
    <source>
        <dbReference type="Proteomes" id="UP000233551"/>
    </source>
</evidence>
<gene>
    <name evidence="2" type="ORF">CRG98_042637</name>
</gene>
<name>A0A2I0I0D6_PUNGR</name>
<proteinExistence type="predicted"/>
<dbReference type="AlphaFoldDB" id="A0A2I0I0D6"/>
<reference evidence="2 3" key="1">
    <citation type="submission" date="2017-11" db="EMBL/GenBank/DDBJ databases">
        <title>De-novo sequencing of pomegranate (Punica granatum L.) genome.</title>
        <authorList>
            <person name="Akparov Z."/>
            <person name="Amiraslanov A."/>
            <person name="Hajiyeva S."/>
            <person name="Abbasov M."/>
            <person name="Kaur K."/>
            <person name="Hamwieh A."/>
            <person name="Solovyev V."/>
            <person name="Salamov A."/>
            <person name="Braich B."/>
            <person name="Kosarev P."/>
            <person name="Mahmoud A."/>
            <person name="Hajiyev E."/>
            <person name="Babayeva S."/>
            <person name="Izzatullayeva V."/>
            <person name="Mammadov A."/>
            <person name="Mammadov A."/>
            <person name="Sharifova S."/>
            <person name="Ojaghi J."/>
            <person name="Eynullazada K."/>
            <person name="Bayramov B."/>
            <person name="Abdulazimova A."/>
            <person name="Shahmuradov I."/>
        </authorList>
    </citation>
    <scope>NUCLEOTIDE SEQUENCE [LARGE SCALE GENOMIC DNA]</scope>
    <source>
        <strain evidence="3">cv. AG2017</strain>
        <tissue evidence="2">Leaf</tissue>
    </source>
</reference>
<evidence type="ECO:0000313" key="2">
    <source>
        <dbReference type="EMBL" id="PKI36936.1"/>
    </source>
</evidence>
<protein>
    <submittedName>
        <fullName evidence="2">Uncharacterized protein</fullName>
    </submittedName>
</protein>